<evidence type="ECO:0000256" key="1">
    <source>
        <dbReference type="ARBA" id="ARBA00022491"/>
    </source>
</evidence>
<evidence type="ECO:0000256" key="3">
    <source>
        <dbReference type="PROSITE-ProRule" id="PRU00335"/>
    </source>
</evidence>
<evidence type="ECO:0000313" key="5">
    <source>
        <dbReference type="EMBL" id="TRM12186.1"/>
    </source>
</evidence>
<dbReference type="SUPFAM" id="SSF46689">
    <property type="entry name" value="Homeodomain-like"/>
    <property type="match status" value="1"/>
</dbReference>
<feature type="domain" description="HTH tetR-type" evidence="4">
    <location>
        <begin position="2"/>
        <end position="62"/>
    </location>
</feature>
<dbReference type="AlphaFoldDB" id="A0A549YJW5"/>
<evidence type="ECO:0000256" key="2">
    <source>
        <dbReference type="ARBA" id="ARBA00023125"/>
    </source>
</evidence>
<dbReference type="PROSITE" id="PS01081">
    <property type="entry name" value="HTH_TETR_1"/>
    <property type="match status" value="1"/>
</dbReference>
<gene>
    <name evidence="5" type="ORF">FH966_11130</name>
</gene>
<name>A0A549YJW5_9BACI</name>
<keyword evidence="1" id="KW-0678">Repressor</keyword>
<keyword evidence="2 3" id="KW-0238">DNA-binding</keyword>
<dbReference type="Proteomes" id="UP000319280">
    <property type="component" value="Unassembled WGS sequence"/>
</dbReference>
<dbReference type="EMBL" id="VJMZ01000001">
    <property type="protein sequence ID" value="TRM12186.1"/>
    <property type="molecule type" value="Genomic_DNA"/>
</dbReference>
<proteinExistence type="predicted"/>
<dbReference type="PANTHER" id="PTHR43479">
    <property type="entry name" value="ACREF/ENVCD OPERON REPRESSOR-RELATED"/>
    <property type="match status" value="1"/>
</dbReference>
<sequence length="289" mass="33778">MAQRHKDLLNAAVRLFQQHGFHATSIEDITRSCGISKGAFYKHFDSKEAMILELLQRYYDEIFTEADRYAEVLTHAPLLKLKKKITIELEKSMEYQSFLYALMTEFPPHEKGAIPELLNRIYHDHHKWHVNAILEAFGSDAKKYTKDLTIMMEGIIHSYMMAIIWRGADLSPEKLGAFVVDCLYVIVANREQLLPVMPVYSNSEHHQETMLADMKHELGTLRLELNNKTEKTIAETKDIQALELLIDELEQGYPREFLIDALLQQLYRRPNLKNRLRKTLTAWEMWKGD</sequence>
<evidence type="ECO:0000313" key="6">
    <source>
        <dbReference type="Proteomes" id="UP000319280"/>
    </source>
</evidence>
<dbReference type="PRINTS" id="PR00455">
    <property type="entry name" value="HTHTETR"/>
</dbReference>
<dbReference type="InterPro" id="IPR050624">
    <property type="entry name" value="HTH-type_Tx_Regulator"/>
</dbReference>
<accession>A0A549YJW5</accession>
<dbReference type="InterPro" id="IPR009057">
    <property type="entry name" value="Homeodomain-like_sf"/>
</dbReference>
<dbReference type="RefSeq" id="WP_142791167.1">
    <property type="nucleotide sequence ID" value="NZ_VJMZ01000001.1"/>
</dbReference>
<reference evidence="5 6" key="1">
    <citation type="submission" date="2019-07" db="EMBL/GenBank/DDBJ databases">
        <title>Genomic analysis of Lentibacillus sp. NKC851-2.</title>
        <authorList>
            <person name="Oh Y.J."/>
        </authorList>
    </citation>
    <scope>NUCLEOTIDE SEQUENCE [LARGE SCALE GENOMIC DNA]</scope>
    <source>
        <strain evidence="5 6">NKC851-2</strain>
    </source>
</reference>
<dbReference type="InterPro" id="IPR001647">
    <property type="entry name" value="HTH_TetR"/>
</dbReference>
<dbReference type="PANTHER" id="PTHR43479:SF22">
    <property type="entry name" value="TRANSCRIPTIONAL REGULATOR, TETR FAMILY"/>
    <property type="match status" value="1"/>
</dbReference>
<dbReference type="Pfam" id="PF00440">
    <property type="entry name" value="TetR_N"/>
    <property type="match status" value="1"/>
</dbReference>
<evidence type="ECO:0000259" key="4">
    <source>
        <dbReference type="PROSITE" id="PS50977"/>
    </source>
</evidence>
<protein>
    <submittedName>
        <fullName evidence="5">TetR/AcrR family transcriptional regulator</fullName>
    </submittedName>
</protein>
<keyword evidence="6" id="KW-1185">Reference proteome</keyword>
<dbReference type="GO" id="GO:0003677">
    <property type="term" value="F:DNA binding"/>
    <property type="evidence" value="ECO:0007669"/>
    <property type="project" value="UniProtKB-UniRule"/>
</dbReference>
<dbReference type="Gene3D" id="1.10.357.10">
    <property type="entry name" value="Tetracycline Repressor, domain 2"/>
    <property type="match status" value="1"/>
</dbReference>
<comment type="caution">
    <text evidence="5">The sequence shown here is derived from an EMBL/GenBank/DDBJ whole genome shotgun (WGS) entry which is preliminary data.</text>
</comment>
<dbReference type="PROSITE" id="PS50977">
    <property type="entry name" value="HTH_TETR_2"/>
    <property type="match status" value="1"/>
</dbReference>
<organism evidence="5 6">
    <name type="scientific">Lentibacillus cibarius</name>
    <dbReference type="NCBI Taxonomy" id="2583219"/>
    <lineage>
        <taxon>Bacteria</taxon>
        <taxon>Bacillati</taxon>
        <taxon>Bacillota</taxon>
        <taxon>Bacilli</taxon>
        <taxon>Bacillales</taxon>
        <taxon>Bacillaceae</taxon>
        <taxon>Lentibacillus</taxon>
    </lineage>
</organism>
<feature type="DNA-binding region" description="H-T-H motif" evidence="3">
    <location>
        <begin position="25"/>
        <end position="44"/>
    </location>
</feature>
<dbReference type="InterPro" id="IPR023772">
    <property type="entry name" value="DNA-bd_HTH_TetR-type_CS"/>
</dbReference>